<evidence type="ECO:0000313" key="2">
    <source>
        <dbReference type="Proteomes" id="UP000199126"/>
    </source>
</evidence>
<name>A0A1H8WGJ5_9EURY</name>
<reference evidence="2" key="1">
    <citation type="submission" date="2016-10" db="EMBL/GenBank/DDBJ databases">
        <authorList>
            <person name="Varghese N."/>
            <person name="Submissions S."/>
        </authorList>
    </citation>
    <scope>NUCLEOTIDE SEQUENCE [LARGE SCALE GENOMIC DNA]</scope>
    <source>
        <strain evidence="2">CGMCC 1.10121</strain>
    </source>
</reference>
<dbReference type="OrthoDB" id="315488at2157"/>
<dbReference type="InterPro" id="IPR003477">
    <property type="entry name" value="PemK-like"/>
</dbReference>
<sequence>MLLEQGAIIWAVDPFKDNGEGRPWLVIGNSEAPFHGEQYICLALTSKTYHDEALPLREDDYDDAPLSMQSHIMPWSVATIERKDIERYVTAVGRHPLEKALERLGRYIDIDD</sequence>
<dbReference type="EMBL" id="FODV01000029">
    <property type="protein sequence ID" value="SEP26719.1"/>
    <property type="molecule type" value="Genomic_DNA"/>
</dbReference>
<dbReference type="GO" id="GO:0003677">
    <property type="term" value="F:DNA binding"/>
    <property type="evidence" value="ECO:0007669"/>
    <property type="project" value="InterPro"/>
</dbReference>
<keyword evidence="2" id="KW-1185">Reference proteome</keyword>
<dbReference type="AlphaFoldDB" id="A0A1H8WGJ5"/>
<proteinExistence type="predicted"/>
<dbReference type="InterPro" id="IPR011067">
    <property type="entry name" value="Plasmid_toxin/cell-grow_inhib"/>
</dbReference>
<dbReference type="Pfam" id="PF02452">
    <property type="entry name" value="PemK_toxin"/>
    <property type="match status" value="1"/>
</dbReference>
<organism evidence="1 2">
    <name type="scientific">Halogranum amylolyticum</name>
    <dbReference type="NCBI Taxonomy" id="660520"/>
    <lineage>
        <taxon>Archaea</taxon>
        <taxon>Methanobacteriati</taxon>
        <taxon>Methanobacteriota</taxon>
        <taxon>Stenosarchaea group</taxon>
        <taxon>Halobacteria</taxon>
        <taxon>Halobacteriales</taxon>
        <taxon>Haloferacaceae</taxon>
    </lineage>
</organism>
<evidence type="ECO:0000313" key="1">
    <source>
        <dbReference type="EMBL" id="SEP26719.1"/>
    </source>
</evidence>
<gene>
    <name evidence="1" type="ORF">SAMN04487948_12931</name>
</gene>
<accession>A0A1H8WGJ5</accession>
<dbReference type="RefSeq" id="WP_139246786.1">
    <property type="nucleotide sequence ID" value="NZ_FODV01000029.1"/>
</dbReference>
<dbReference type="Gene3D" id="2.30.30.110">
    <property type="match status" value="1"/>
</dbReference>
<dbReference type="Proteomes" id="UP000199126">
    <property type="component" value="Unassembled WGS sequence"/>
</dbReference>
<dbReference type="SUPFAM" id="SSF50118">
    <property type="entry name" value="Cell growth inhibitor/plasmid maintenance toxic component"/>
    <property type="match status" value="1"/>
</dbReference>
<protein>
    <submittedName>
        <fullName evidence="1">PemK-like, MazF-like toxin of type II toxin-antitoxin system</fullName>
    </submittedName>
</protein>